<dbReference type="EMBL" id="MSFO01000003">
    <property type="protein sequence ID" value="PLB50113.1"/>
    <property type="molecule type" value="Genomic_DNA"/>
</dbReference>
<evidence type="ECO:0000256" key="2">
    <source>
        <dbReference type="SAM" id="MobiDB-lite"/>
    </source>
</evidence>
<dbReference type="GeneID" id="36555277"/>
<dbReference type="AlphaFoldDB" id="A0A2I2GB48"/>
<gene>
    <name evidence="3" type="ORF">P170DRAFT_424534</name>
</gene>
<feature type="compositionally biased region" description="Low complexity" evidence="2">
    <location>
        <begin position="299"/>
        <end position="311"/>
    </location>
</feature>
<accession>A0A2I2GB48</accession>
<feature type="region of interest" description="Disordered" evidence="2">
    <location>
        <begin position="1"/>
        <end position="24"/>
    </location>
</feature>
<dbReference type="VEuPathDB" id="FungiDB:P170DRAFT_424534"/>
<evidence type="ECO:0000313" key="3">
    <source>
        <dbReference type="EMBL" id="PLB50113.1"/>
    </source>
</evidence>
<comment type="caution">
    <text evidence="3">The sequence shown here is derived from an EMBL/GenBank/DDBJ whole genome shotgun (WGS) entry which is preliminary data.</text>
</comment>
<organism evidence="3 4">
    <name type="scientific">Aspergillus steynii IBT 23096</name>
    <dbReference type="NCBI Taxonomy" id="1392250"/>
    <lineage>
        <taxon>Eukaryota</taxon>
        <taxon>Fungi</taxon>
        <taxon>Dikarya</taxon>
        <taxon>Ascomycota</taxon>
        <taxon>Pezizomycotina</taxon>
        <taxon>Eurotiomycetes</taxon>
        <taxon>Eurotiomycetidae</taxon>
        <taxon>Eurotiales</taxon>
        <taxon>Aspergillaceae</taxon>
        <taxon>Aspergillus</taxon>
        <taxon>Aspergillus subgen. Circumdati</taxon>
    </lineage>
</organism>
<reference evidence="3 4" key="1">
    <citation type="submission" date="2016-12" db="EMBL/GenBank/DDBJ databases">
        <title>The genomes of Aspergillus section Nigri reveals drivers in fungal speciation.</title>
        <authorList>
            <consortium name="DOE Joint Genome Institute"/>
            <person name="Vesth T.C."/>
            <person name="Nybo J."/>
            <person name="Theobald S."/>
            <person name="Brandl J."/>
            <person name="Frisvad J.C."/>
            <person name="Nielsen K.F."/>
            <person name="Lyhne E.K."/>
            <person name="Kogle M.E."/>
            <person name="Kuo A."/>
            <person name="Riley R."/>
            <person name="Clum A."/>
            <person name="Nolan M."/>
            <person name="Lipzen A."/>
            <person name="Salamov A."/>
            <person name="Henrissat B."/>
            <person name="Wiebenga A."/>
            <person name="De Vries R.P."/>
            <person name="Grigoriev I.V."/>
            <person name="Mortensen U.H."/>
            <person name="Andersen M.R."/>
            <person name="Baker S.E."/>
        </authorList>
    </citation>
    <scope>NUCLEOTIDE SEQUENCE [LARGE SCALE GENOMIC DNA]</scope>
    <source>
        <strain evidence="3 4">IBT 23096</strain>
    </source>
</reference>
<evidence type="ECO:0000256" key="1">
    <source>
        <dbReference type="SAM" id="Coils"/>
    </source>
</evidence>
<feature type="coiled-coil region" evidence="1">
    <location>
        <begin position="84"/>
        <end position="111"/>
    </location>
</feature>
<sequence length="317" mass="35083">MSDISTAPTLIPSSPQNTNQTPTLTSKELQTLHDLQALHSIQSELLHDAPAPFEEDPDLSRTAVNIDTLLRQAQSMITTLVAEKRGKSRRIRVLEEELHAAREKGRALAAEAKAKVQAQAQVEVETRGELEAKVKASAEEVVAARTVATEREERVKKLEGEVKGIGEKLKKVEGERDEKVKGVKEQMERNKGLERDVKAKGALVQDLTARLNRKKGEGKEQAAKLAKVMAANEELKGALSTARKRAESAAQRAQEAEEQVKLERKRRRKAEKELKGEEDVGHGHSHGHGHGHGHRREVYSSVPRSKSSVISRMFRGV</sequence>
<feature type="compositionally biased region" description="Basic and acidic residues" evidence="2">
    <location>
        <begin position="270"/>
        <end position="282"/>
    </location>
</feature>
<evidence type="ECO:0000313" key="4">
    <source>
        <dbReference type="Proteomes" id="UP000234275"/>
    </source>
</evidence>
<dbReference type="RefSeq" id="XP_024705415.1">
    <property type="nucleotide sequence ID" value="XM_024847578.1"/>
</dbReference>
<proteinExistence type="predicted"/>
<protein>
    <submittedName>
        <fullName evidence="3">Uncharacterized protein</fullName>
    </submittedName>
</protein>
<dbReference type="Proteomes" id="UP000234275">
    <property type="component" value="Unassembled WGS sequence"/>
</dbReference>
<feature type="compositionally biased region" description="Basic residues" evidence="2">
    <location>
        <begin position="283"/>
        <end position="295"/>
    </location>
</feature>
<name>A0A2I2GB48_9EURO</name>
<keyword evidence="4" id="KW-1185">Reference proteome</keyword>
<feature type="region of interest" description="Disordered" evidence="2">
    <location>
        <begin position="236"/>
        <end position="317"/>
    </location>
</feature>
<keyword evidence="1" id="KW-0175">Coiled coil</keyword>
<dbReference type="OrthoDB" id="4506667at2759"/>